<comment type="subunit">
    <text evidence="5">Homodimer.</text>
</comment>
<comment type="similarity">
    <text evidence="5">Belongs to the D-isomer specific 2-hydroxyacid dehydrogenase family. PdxB subfamily.</text>
</comment>
<dbReference type="EMBL" id="FOHT01000001">
    <property type="protein sequence ID" value="SES63795.1"/>
    <property type="molecule type" value="Genomic_DNA"/>
</dbReference>
<evidence type="ECO:0000256" key="3">
    <source>
        <dbReference type="ARBA" id="ARBA00023027"/>
    </source>
</evidence>
<keyword evidence="3 5" id="KW-0520">NAD</keyword>
<keyword evidence="2 5" id="KW-0560">Oxidoreductase</keyword>
<dbReference type="GO" id="GO:0033711">
    <property type="term" value="F:4-phosphoerythronate dehydrogenase activity"/>
    <property type="evidence" value="ECO:0007669"/>
    <property type="project" value="UniProtKB-EC"/>
</dbReference>
<feature type="binding site" evidence="5">
    <location>
        <position position="71"/>
    </location>
    <ligand>
        <name>substrate</name>
    </ligand>
</feature>
<evidence type="ECO:0000256" key="2">
    <source>
        <dbReference type="ARBA" id="ARBA00023002"/>
    </source>
</evidence>
<dbReference type="InterPro" id="IPR050418">
    <property type="entry name" value="D-iso_2-hydroxyacid_DH_PdxB"/>
</dbReference>
<proteinExistence type="inferred from homology"/>
<evidence type="ECO:0000256" key="1">
    <source>
        <dbReference type="ARBA" id="ARBA00022490"/>
    </source>
</evidence>
<dbReference type="PANTHER" id="PTHR43761">
    <property type="entry name" value="D-ISOMER SPECIFIC 2-HYDROXYACID DEHYDROGENASE FAMILY PROTEIN (AFU_ORTHOLOGUE AFUA_1G13630)"/>
    <property type="match status" value="1"/>
</dbReference>
<dbReference type="GO" id="GO:0051287">
    <property type="term" value="F:NAD binding"/>
    <property type="evidence" value="ECO:0007669"/>
    <property type="project" value="InterPro"/>
</dbReference>
<keyword evidence="4 5" id="KW-0664">Pyridoxine biosynthesis</keyword>
<evidence type="ECO:0000256" key="4">
    <source>
        <dbReference type="ARBA" id="ARBA00023096"/>
    </source>
</evidence>
<dbReference type="InterPro" id="IPR006140">
    <property type="entry name" value="D-isomer_DH_NAD-bd"/>
</dbReference>
<dbReference type="InterPro" id="IPR024531">
    <property type="entry name" value="Erythronate-4-P_DHase_dimer"/>
</dbReference>
<dbReference type="EC" id="1.1.1.290" evidence="5"/>
<feature type="active site" description="Proton donor" evidence="5">
    <location>
        <position position="259"/>
    </location>
</feature>
<organism evidence="9 10">
    <name type="scientific">Draconibacterium orientale</name>
    <dbReference type="NCBI Taxonomy" id="1168034"/>
    <lineage>
        <taxon>Bacteria</taxon>
        <taxon>Pseudomonadati</taxon>
        <taxon>Bacteroidota</taxon>
        <taxon>Bacteroidia</taxon>
        <taxon>Marinilabiliales</taxon>
        <taxon>Prolixibacteraceae</taxon>
        <taxon>Draconibacterium</taxon>
    </lineage>
</organism>
<dbReference type="PROSITE" id="PS00671">
    <property type="entry name" value="D_2_HYDROXYACID_DH_3"/>
    <property type="match status" value="1"/>
</dbReference>
<feature type="binding site" evidence="5">
    <location>
        <position position="263"/>
    </location>
    <ligand>
        <name>substrate</name>
    </ligand>
</feature>
<dbReference type="InterPro" id="IPR006139">
    <property type="entry name" value="D-isomer_2_OHA_DH_cat_dom"/>
</dbReference>
<feature type="binding site" evidence="5">
    <location>
        <position position="50"/>
    </location>
    <ligand>
        <name>substrate</name>
    </ligand>
</feature>
<comment type="caution">
    <text evidence="5">Lacks conserved residue(s) required for the propagation of feature annotation.</text>
</comment>
<dbReference type="GO" id="GO:0008615">
    <property type="term" value="P:pyridoxine biosynthetic process"/>
    <property type="evidence" value="ECO:0007669"/>
    <property type="project" value="UniProtKB-UniRule"/>
</dbReference>
<evidence type="ECO:0000313" key="9">
    <source>
        <dbReference type="EMBL" id="SES63795.1"/>
    </source>
</evidence>
<dbReference type="AlphaFoldDB" id="A0A1H9Y5V8"/>
<evidence type="ECO:0000256" key="5">
    <source>
        <dbReference type="HAMAP-Rule" id="MF_01825"/>
    </source>
</evidence>
<dbReference type="Gene3D" id="3.30.1370.170">
    <property type="match status" value="1"/>
</dbReference>
<feature type="domain" description="Erythronate-4-phosphate dehydrogenase dimerisation" evidence="8">
    <location>
        <begin position="297"/>
        <end position="370"/>
    </location>
</feature>
<dbReference type="NCBIfam" id="NF001309">
    <property type="entry name" value="PRK00257.1"/>
    <property type="match status" value="1"/>
</dbReference>
<keyword evidence="1 5" id="KW-0963">Cytoplasm</keyword>
<dbReference type="Pfam" id="PF11890">
    <property type="entry name" value="DUF3410"/>
    <property type="match status" value="1"/>
</dbReference>
<evidence type="ECO:0000313" key="10">
    <source>
        <dbReference type="Proteomes" id="UP000181981"/>
    </source>
</evidence>
<dbReference type="HAMAP" id="MF_01825">
    <property type="entry name" value="PdxB"/>
    <property type="match status" value="1"/>
</dbReference>
<dbReference type="InterPro" id="IPR029753">
    <property type="entry name" value="D-isomer_DH_CS"/>
</dbReference>
<dbReference type="Gene3D" id="3.40.50.720">
    <property type="entry name" value="NAD(P)-binding Rossmann-like Domain"/>
    <property type="match status" value="2"/>
</dbReference>
<dbReference type="GO" id="GO:0005737">
    <property type="term" value="C:cytoplasm"/>
    <property type="evidence" value="ECO:0007669"/>
    <property type="project" value="UniProtKB-SubCell"/>
</dbReference>
<comment type="function">
    <text evidence="5">Catalyzes the oxidation of erythronate-4-phosphate to 3-hydroxy-2-oxo-4-phosphonooxybutanoate.</text>
</comment>
<name>A0A1H9Y5V8_9BACT</name>
<dbReference type="PANTHER" id="PTHR43761:SF1">
    <property type="entry name" value="D-ISOMER SPECIFIC 2-HYDROXYACID DEHYDROGENASE CATALYTIC DOMAIN-CONTAINING PROTEIN-RELATED"/>
    <property type="match status" value="1"/>
</dbReference>
<dbReference type="Pfam" id="PF02826">
    <property type="entry name" value="2-Hacid_dh_C"/>
    <property type="match status" value="1"/>
</dbReference>
<comment type="subcellular location">
    <subcellularLocation>
        <location evidence="5">Cytoplasm</location>
    </subcellularLocation>
</comment>
<feature type="binding site" evidence="5">
    <location>
        <position position="151"/>
    </location>
    <ligand>
        <name>NAD(+)</name>
        <dbReference type="ChEBI" id="CHEBI:57540"/>
    </ligand>
</feature>
<evidence type="ECO:0000259" key="7">
    <source>
        <dbReference type="Pfam" id="PF02826"/>
    </source>
</evidence>
<dbReference type="Pfam" id="PF00389">
    <property type="entry name" value="2-Hacid_dh"/>
    <property type="match status" value="1"/>
</dbReference>
<dbReference type="InterPro" id="IPR020921">
    <property type="entry name" value="Erythronate-4-P_DHase"/>
</dbReference>
<protein>
    <recommendedName>
        <fullName evidence="5">Erythronate-4-phosphate dehydrogenase</fullName>
        <ecNumber evidence="5">1.1.1.290</ecNumber>
    </recommendedName>
</protein>
<dbReference type="SUPFAM" id="SSF52283">
    <property type="entry name" value="Formate/glycerate dehydrogenase catalytic domain-like"/>
    <property type="match status" value="1"/>
</dbReference>
<feature type="active site" evidence="5">
    <location>
        <position position="242"/>
    </location>
</feature>
<dbReference type="CDD" id="cd12158">
    <property type="entry name" value="ErythrP_dh"/>
    <property type="match status" value="1"/>
</dbReference>
<dbReference type="Proteomes" id="UP000181981">
    <property type="component" value="Unassembled WGS sequence"/>
</dbReference>
<feature type="binding site" evidence="5">
    <location>
        <position position="262"/>
    </location>
    <ligand>
        <name>NAD(+)</name>
        <dbReference type="ChEBI" id="CHEBI:57540"/>
    </ligand>
</feature>
<feature type="domain" description="D-isomer specific 2-hydroxyacid dehydrogenase NAD-binding" evidence="7">
    <location>
        <begin position="113"/>
        <end position="261"/>
    </location>
</feature>
<dbReference type="SUPFAM" id="SSF51735">
    <property type="entry name" value="NAD(P)-binding Rossmann-fold domains"/>
    <property type="match status" value="1"/>
</dbReference>
<dbReference type="InterPro" id="IPR036291">
    <property type="entry name" value="NAD(P)-bd_dom_sf"/>
</dbReference>
<accession>A0A1H9Y5V8</accession>
<feature type="active site" evidence="5">
    <location>
        <position position="213"/>
    </location>
</feature>
<reference evidence="9 10" key="1">
    <citation type="submission" date="2016-10" db="EMBL/GenBank/DDBJ databases">
        <authorList>
            <person name="de Groot N.N."/>
        </authorList>
    </citation>
    <scope>NUCLEOTIDE SEQUENCE [LARGE SCALE GENOMIC DNA]</scope>
    <source>
        <strain evidence="9 10">DSM 25947</strain>
    </source>
</reference>
<dbReference type="UniPathway" id="UPA00244">
    <property type="reaction ID" value="UER00310"/>
</dbReference>
<evidence type="ECO:0000259" key="6">
    <source>
        <dbReference type="Pfam" id="PF00389"/>
    </source>
</evidence>
<dbReference type="GO" id="GO:0046983">
    <property type="term" value="F:protein dimerization activity"/>
    <property type="evidence" value="ECO:0007669"/>
    <property type="project" value="InterPro"/>
</dbReference>
<evidence type="ECO:0000259" key="8">
    <source>
        <dbReference type="Pfam" id="PF11890"/>
    </source>
</evidence>
<comment type="pathway">
    <text evidence="5">Cofactor biosynthesis; pyridoxine 5'-phosphate biosynthesis; pyridoxine 5'-phosphate from D-erythrose 4-phosphate: step 2/5.</text>
</comment>
<comment type="catalytic activity">
    <reaction evidence="5">
        <text>4-phospho-D-erythronate + NAD(+) = (R)-3-hydroxy-2-oxo-4-phosphooxybutanoate + NADH + H(+)</text>
        <dbReference type="Rhea" id="RHEA:18829"/>
        <dbReference type="ChEBI" id="CHEBI:15378"/>
        <dbReference type="ChEBI" id="CHEBI:57540"/>
        <dbReference type="ChEBI" id="CHEBI:57945"/>
        <dbReference type="ChEBI" id="CHEBI:58538"/>
        <dbReference type="ChEBI" id="CHEBI:58766"/>
        <dbReference type="EC" id="1.1.1.290"/>
    </reaction>
</comment>
<gene>
    <name evidence="5" type="primary">pdxB</name>
    <name evidence="9" type="ORF">SAMN05444285_10133</name>
</gene>
<sequence>MWLKKMKIIIDNKIPYIKGALEPFAEVIYLPGSETTPEIVKDADAIITRTRTICNDKLLRDSKVKYIATATIGFDHIDTDYCKQAGIKWTNAPGCNAESVNQYIASALCSWAMRKRTDLTGLTIGIVGVGNVGKRVAKTCKILGMNVLLNDPPRERTEGSREFVSLETIQNEADIITFHVPLNMSGEDATFHMVDEDFLQNLRKNPLIINSCRGEVCDSEAIYNAIEASDIKGFIADCWENEPDINLDLLNLCEYGTPHIAGYSKDGKANGTKMSVQAISRFFGLGINNWEPTNVELPATTSIEIDGNQRREYSILAEAILSTYDIENDDDDLRDSPLKFEQLRGDYPVRREFNTYTIEAKNIETKTLEKLIELGFQIKNK</sequence>
<dbReference type="InterPro" id="IPR038251">
    <property type="entry name" value="PdxB_dimer_sf"/>
</dbReference>
<feature type="domain" description="D-isomer specific 2-hydroxyacid dehydrogenase catalytic" evidence="6">
    <location>
        <begin position="32"/>
        <end position="283"/>
    </location>
</feature>
<feature type="binding site" evidence="5">
    <location>
        <position position="237"/>
    </location>
    <ligand>
        <name>NAD(+)</name>
        <dbReference type="ChEBI" id="CHEBI:57540"/>
    </ligand>
</feature>